<evidence type="ECO:0000313" key="3">
    <source>
        <dbReference type="Proteomes" id="UP000466442"/>
    </source>
</evidence>
<comment type="caution">
    <text evidence="2">The sequence shown here is derived from an EMBL/GenBank/DDBJ whole genome shotgun (WGS) entry which is preliminary data.</text>
</comment>
<gene>
    <name evidence="2" type="ORF">GE061_010397</name>
</gene>
<feature type="region of interest" description="Disordered" evidence="1">
    <location>
        <begin position="201"/>
        <end position="223"/>
    </location>
</feature>
<protein>
    <submittedName>
        <fullName evidence="2">Uncharacterized protein</fullName>
    </submittedName>
</protein>
<name>A0A8S9Y4Y2_APOLU</name>
<keyword evidence="3" id="KW-1185">Reference proteome</keyword>
<accession>A0A8S9Y4Y2</accession>
<organism evidence="2 3">
    <name type="scientific">Apolygus lucorum</name>
    <name type="common">Small green plant bug</name>
    <name type="synonym">Lygocoris lucorum</name>
    <dbReference type="NCBI Taxonomy" id="248454"/>
    <lineage>
        <taxon>Eukaryota</taxon>
        <taxon>Metazoa</taxon>
        <taxon>Ecdysozoa</taxon>
        <taxon>Arthropoda</taxon>
        <taxon>Hexapoda</taxon>
        <taxon>Insecta</taxon>
        <taxon>Pterygota</taxon>
        <taxon>Neoptera</taxon>
        <taxon>Paraneoptera</taxon>
        <taxon>Hemiptera</taxon>
        <taxon>Heteroptera</taxon>
        <taxon>Panheteroptera</taxon>
        <taxon>Cimicomorpha</taxon>
        <taxon>Miridae</taxon>
        <taxon>Mirini</taxon>
        <taxon>Apolygus</taxon>
    </lineage>
</organism>
<dbReference type="AlphaFoldDB" id="A0A8S9Y4Y2"/>
<evidence type="ECO:0000256" key="1">
    <source>
        <dbReference type="SAM" id="MobiDB-lite"/>
    </source>
</evidence>
<dbReference type="Proteomes" id="UP000466442">
    <property type="component" value="Unassembled WGS sequence"/>
</dbReference>
<dbReference type="EMBL" id="WIXP02000002">
    <property type="protein sequence ID" value="KAF6215641.1"/>
    <property type="molecule type" value="Genomic_DNA"/>
</dbReference>
<feature type="region of interest" description="Disordered" evidence="1">
    <location>
        <begin position="88"/>
        <end position="120"/>
    </location>
</feature>
<proteinExistence type="predicted"/>
<evidence type="ECO:0000313" key="2">
    <source>
        <dbReference type="EMBL" id="KAF6215641.1"/>
    </source>
</evidence>
<reference evidence="2" key="1">
    <citation type="journal article" date="2021" name="Mol. Ecol. Resour.">
        <title>Apolygus lucorum genome provides insights into omnivorousness and mesophyll feeding.</title>
        <authorList>
            <person name="Liu Y."/>
            <person name="Liu H."/>
            <person name="Wang H."/>
            <person name="Huang T."/>
            <person name="Liu B."/>
            <person name="Yang B."/>
            <person name="Yin L."/>
            <person name="Li B."/>
            <person name="Zhang Y."/>
            <person name="Zhang S."/>
            <person name="Jiang F."/>
            <person name="Zhang X."/>
            <person name="Ren Y."/>
            <person name="Wang B."/>
            <person name="Wang S."/>
            <person name="Lu Y."/>
            <person name="Wu K."/>
            <person name="Fan W."/>
            <person name="Wang G."/>
        </authorList>
    </citation>
    <scope>NUCLEOTIDE SEQUENCE</scope>
    <source>
        <strain evidence="2">12Hb</strain>
    </source>
</reference>
<sequence length="223" mass="24432">MRRSSALSSSLSRFIQKGVSRTPPHGSAILEVIERLITECREGAVGVEWDLGALTSLTSLVGRQLANGVADYVGVVLGHSRVEVRPGVLRPVTERETSGQVASQRRPGDHESNRRRRMRERRAEYARIQQLWKSRPDQAAKEILGEDSGSGTGQLSLQEFDSFWRPVLEDVGRVCPFPVVTPANTVNPSLAMIMDGPVTAEEEAATRIPQRSAPGPDGLQVKQ</sequence>